<gene>
    <name evidence="4" type="primary">sufD</name>
    <name evidence="4" type="ORF">F8O04_08070</name>
</gene>
<evidence type="ECO:0000259" key="3">
    <source>
        <dbReference type="Pfam" id="PF01458"/>
    </source>
</evidence>
<dbReference type="InterPro" id="IPR037284">
    <property type="entry name" value="SUF_FeS_clus_asmbl_SufBD_sf"/>
</dbReference>
<evidence type="ECO:0000256" key="1">
    <source>
        <dbReference type="ARBA" id="ARBA00043967"/>
    </source>
</evidence>
<evidence type="ECO:0000313" key="4">
    <source>
        <dbReference type="EMBL" id="KAB1650144.1"/>
    </source>
</evidence>
<dbReference type="InterPro" id="IPR055346">
    <property type="entry name" value="Fe-S_cluster_assembly_SufBD"/>
</dbReference>
<evidence type="ECO:0000313" key="5">
    <source>
        <dbReference type="Proteomes" id="UP000431744"/>
    </source>
</evidence>
<sequence>MTTPTTTTASSAQSGAAPGEQRNALGQNAHAHGRDPFVPVQTRSERPSSTNPADFADVTGREAEWKYSPVAKLHDLISGELAPANERIDDPGVEGVTISRVSRDDARIGTAGIPEDKASANAFASFGEALVIEVSGEDDKVALIDRSGFGNTPAAAHTIVDIKPHAQALLVLRHTGPAALAENVEFLVGEGARVTVVSLQEWEDGARHLSSHFAAIERDAYLKHVVVSLGGDIVRLNSSAHLNAPGADGELFGLYFADAGQHLEQQVFMDHNAPKTRSRVNYKGALQGEGARSVWIGDVLIRANADGTDSYEQNRNLVLSDGARADSVPNLEIETGNIEGAGHASATGRFDDEHLFYLMSRGIAEAEARRMVAHGFLNEIVQEIGNDELAERLNAIIEQELYQSTGRLLGAS</sequence>
<organism evidence="4 5">
    <name type="scientific">Pseudoclavibacter endophyticus</name>
    <dbReference type="NCBI Taxonomy" id="1778590"/>
    <lineage>
        <taxon>Bacteria</taxon>
        <taxon>Bacillati</taxon>
        <taxon>Actinomycetota</taxon>
        <taxon>Actinomycetes</taxon>
        <taxon>Micrococcales</taxon>
        <taxon>Microbacteriaceae</taxon>
        <taxon>Pseudoclavibacter</taxon>
    </lineage>
</organism>
<reference evidence="4 5" key="1">
    <citation type="submission" date="2019-09" db="EMBL/GenBank/DDBJ databases">
        <title>Phylogeny of genus Pseudoclavibacter and closely related genus.</title>
        <authorList>
            <person name="Li Y."/>
        </authorList>
    </citation>
    <scope>NUCLEOTIDE SEQUENCE [LARGE SCALE GENOMIC DNA]</scope>
    <source>
        <strain evidence="4 5">EGI 60007</strain>
    </source>
</reference>
<comment type="caution">
    <text evidence="4">The sequence shown here is derived from an EMBL/GenBank/DDBJ whole genome shotgun (WGS) entry which is preliminary data.</text>
</comment>
<dbReference type="RefSeq" id="WP_158028728.1">
    <property type="nucleotide sequence ID" value="NZ_BMHG01000001.1"/>
</dbReference>
<dbReference type="Pfam" id="PF01458">
    <property type="entry name" value="SUFBD_core"/>
    <property type="match status" value="1"/>
</dbReference>
<dbReference type="NCBIfam" id="TIGR01981">
    <property type="entry name" value="sufD"/>
    <property type="match status" value="1"/>
</dbReference>
<protein>
    <submittedName>
        <fullName evidence="4">Fe-S cluster assembly protein SufD</fullName>
    </submittedName>
</protein>
<dbReference type="AlphaFoldDB" id="A0A6H9WUI2"/>
<name>A0A6H9WUI2_9MICO</name>
<dbReference type="InterPro" id="IPR000825">
    <property type="entry name" value="SUF_FeS_clus_asmbl_SufBD_core"/>
</dbReference>
<dbReference type="SUPFAM" id="SSF101960">
    <property type="entry name" value="Stabilizer of iron transporter SufD"/>
    <property type="match status" value="1"/>
</dbReference>
<proteinExistence type="inferred from homology"/>
<comment type="similarity">
    <text evidence="1">Belongs to the iron-sulfur cluster assembly SufBD family.</text>
</comment>
<keyword evidence="5" id="KW-1185">Reference proteome</keyword>
<dbReference type="InterPro" id="IPR011542">
    <property type="entry name" value="SUF_FeS_clus_asmbl_SufD"/>
</dbReference>
<dbReference type="PANTHER" id="PTHR43575">
    <property type="entry name" value="PROTEIN ABCI7, CHLOROPLASTIC"/>
    <property type="match status" value="1"/>
</dbReference>
<feature type="compositionally biased region" description="Low complexity" evidence="2">
    <location>
        <begin position="1"/>
        <end position="19"/>
    </location>
</feature>
<accession>A0A6H9WUI2</accession>
<dbReference type="EMBL" id="WBJY01000001">
    <property type="protein sequence ID" value="KAB1650144.1"/>
    <property type="molecule type" value="Genomic_DNA"/>
</dbReference>
<evidence type="ECO:0000256" key="2">
    <source>
        <dbReference type="SAM" id="MobiDB-lite"/>
    </source>
</evidence>
<feature type="domain" description="SUF system FeS cluster assembly SufBD core" evidence="3">
    <location>
        <begin position="152"/>
        <end position="376"/>
    </location>
</feature>
<dbReference type="GO" id="GO:0016226">
    <property type="term" value="P:iron-sulfur cluster assembly"/>
    <property type="evidence" value="ECO:0007669"/>
    <property type="project" value="InterPro"/>
</dbReference>
<feature type="region of interest" description="Disordered" evidence="2">
    <location>
        <begin position="1"/>
        <end position="57"/>
    </location>
</feature>
<dbReference type="OrthoDB" id="9803529at2"/>
<dbReference type="Proteomes" id="UP000431744">
    <property type="component" value="Unassembled WGS sequence"/>
</dbReference>
<dbReference type="PANTHER" id="PTHR43575:SF1">
    <property type="entry name" value="PROTEIN ABCI7, CHLOROPLASTIC"/>
    <property type="match status" value="1"/>
</dbReference>